<dbReference type="Proteomes" id="UP000237105">
    <property type="component" value="Unassembled WGS sequence"/>
</dbReference>
<feature type="compositionally biased region" description="Basic and acidic residues" evidence="2">
    <location>
        <begin position="66"/>
        <end position="79"/>
    </location>
</feature>
<dbReference type="AlphaFoldDB" id="A0A2P5AFP2"/>
<keyword evidence="1" id="KW-0175">Coiled coil</keyword>
<reference evidence="4" key="1">
    <citation type="submission" date="2016-06" db="EMBL/GenBank/DDBJ databases">
        <title>Parallel loss of symbiosis genes in relatives of nitrogen-fixing non-legume Parasponia.</title>
        <authorList>
            <person name="Van Velzen R."/>
            <person name="Holmer R."/>
            <person name="Bu F."/>
            <person name="Rutten L."/>
            <person name="Van Zeijl A."/>
            <person name="Liu W."/>
            <person name="Santuari L."/>
            <person name="Cao Q."/>
            <person name="Sharma T."/>
            <person name="Shen D."/>
            <person name="Roswanjaya Y."/>
            <person name="Wardhani T."/>
            <person name="Kalhor M.S."/>
            <person name="Jansen J."/>
            <person name="Van den Hoogen J."/>
            <person name="Gungor B."/>
            <person name="Hartog M."/>
            <person name="Hontelez J."/>
            <person name="Verver J."/>
            <person name="Yang W.-C."/>
            <person name="Schijlen E."/>
            <person name="Repin R."/>
            <person name="Schilthuizen M."/>
            <person name="Schranz E."/>
            <person name="Heidstra R."/>
            <person name="Miyata K."/>
            <person name="Fedorova E."/>
            <person name="Kohlen W."/>
            <person name="Bisseling T."/>
            <person name="Smit S."/>
            <person name="Geurts R."/>
        </authorList>
    </citation>
    <scope>NUCLEOTIDE SEQUENCE [LARGE SCALE GENOMIC DNA]</scope>
    <source>
        <strain evidence="4">cv. WU1-14</strain>
    </source>
</reference>
<evidence type="ECO:0000256" key="1">
    <source>
        <dbReference type="SAM" id="Coils"/>
    </source>
</evidence>
<name>A0A2P5AFP2_PARAD</name>
<proteinExistence type="predicted"/>
<evidence type="ECO:0000313" key="3">
    <source>
        <dbReference type="EMBL" id="PON35361.1"/>
    </source>
</evidence>
<sequence length="379" mass="42567">MASSQLAGPNNLVAPTSHELEEAMKLELLPRRGIRVSLFRALGLHRLGHGCILIALLALAGSDTAPSERVDQDKTEKLQPDGSSSEVVARAAEAAANAPPPVAAKGALRDALSSITSTPHHFRSVKRSYWRGEKGEGPAAKFELEVLSLENLAVIQSFYSSYVGELTGLLNARAMVVEQREVTLAALRVDFDLYWSQEEARVSTAVAHALSTERARYKDWLPGWPRQRERSSLSKLRFRVCAQRPRAVDEAKEASKAETKAKLKAYSLQCRLDQSNEVIRYLYLGHYKLMEAHVEQTCKHSEDLADINTLLINLSQRLADAEKLKIRYQRQVNILSTESYRSGWENREFDGHVEVVTPDQFDEQMGVERDHYSVGYYMQ</sequence>
<feature type="coiled-coil region" evidence="1">
    <location>
        <begin position="304"/>
        <end position="338"/>
    </location>
</feature>
<keyword evidence="4" id="KW-1185">Reference proteome</keyword>
<protein>
    <submittedName>
        <fullName evidence="3">Uncharacterized protein</fullName>
    </submittedName>
</protein>
<dbReference type="EMBL" id="JXTB01000615">
    <property type="protein sequence ID" value="PON35361.1"/>
    <property type="molecule type" value="Genomic_DNA"/>
</dbReference>
<evidence type="ECO:0000256" key="2">
    <source>
        <dbReference type="SAM" id="MobiDB-lite"/>
    </source>
</evidence>
<organism evidence="3 4">
    <name type="scientific">Parasponia andersonii</name>
    <name type="common">Sponia andersonii</name>
    <dbReference type="NCBI Taxonomy" id="3476"/>
    <lineage>
        <taxon>Eukaryota</taxon>
        <taxon>Viridiplantae</taxon>
        <taxon>Streptophyta</taxon>
        <taxon>Embryophyta</taxon>
        <taxon>Tracheophyta</taxon>
        <taxon>Spermatophyta</taxon>
        <taxon>Magnoliopsida</taxon>
        <taxon>eudicotyledons</taxon>
        <taxon>Gunneridae</taxon>
        <taxon>Pentapetalae</taxon>
        <taxon>rosids</taxon>
        <taxon>fabids</taxon>
        <taxon>Rosales</taxon>
        <taxon>Cannabaceae</taxon>
        <taxon>Parasponia</taxon>
    </lineage>
</organism>
<feature type="region of interest" description="Disordered" evidence="2">
    <location>
        <begin position="65"/>
        <end position="92"/>
    </location>
</feature>
<gene>
    <name evidence="3" type="ORF">PanWU01x14_336940</name>
</gene>
<comment type="caution">
    <text evidence="3">The sequence shown here is derived from an EMBL/GenBank/DDBJ whole genome shotgun (WGS) entry which is preliminary data.</text>
</comment>
<evidence type="ECO:0000313" key="4">
    <source>
        <dbReference type="Proteomes" id="UP000237105"/>
    </source>
</evidence>
<accession>A0A2P5AFP2</accession>